<proteinExistence type="inferred from homology"/>
<evidence type="ECO:0000256" key="2">
    <source>
        <dbReference type="ARBA" id="ARBA00007937"/>
    </source>
</evidence>
<dbReference type="InterPro" id="IPR022284">
    <property type="entry name" value="GPAT/DHAPAT"/>
</dbReference>
<protein>
    <submittedName>
        <fullName evidence="7">Acyltransferase-domain-containing protein</fullName>
    </submittedName>
</protein>
<dbReference type="GO" id="GO:0006631">
    <property type="term" value="P:fatty acid metabolic process"/>
    <property type="evidence" value="ECO:0007669"/>
    <property type="project" value="TreeGrafter"/>
</dbReference>
<dbReference type="PANTHER" id="PTHR12563">
    <property type="entry name" value="GLYCEROL-3-PHOSPHATE ACYLTRANSFERASE"/>
    <property type="match status" value="1"/>
</dbReference>
<dbReference type="InterPro" id="IPR041728">
    <property type="entry name" value="GPAT/DHAPAT_LPLAT"/>
</dbReference>
<dbReference type="Pfam" id="PF19277">
    <property type="entry name" value="GPAT_C"/>
    <property type="match status" value="1"/>
</dbReference>
<dbReference type="Pfam" id="PF01553">
    <property type="entry name" value="Acyltransferase"/>
    <property type="match status" value="1"/>
</dbReference>
<evidence type="ECO:0000313" key="8">
    <source>
        <dbReference type="Proteomes" id="UP000799441"/>
    </source>
</evidence>
<dbReference type="OrthoDB" id="10255570at2759"/>
<evidence type="ECO:0000256" key="3">
    <source>
        <dbReference type="ARBA" id="ARBA00022679"/>
    </source>
</evidence>
<reference evidence="7" key="1">
    <citation type="journal article" date="2020" name="Stud. Mycol.">
        <title>101 Dothideomycetes genomes: a test case for predicting lifestyles and emergence of pathogens.</title>
        <authorList>
            <person name="Haridas S."/>
            <person name="Albert R."/>
            <person name="Binder M."/>
            <person name="Bloem J."/>
            <person name="Labutti K."/>
            <person name="Salamov A."/>
            <person name="Andreopoulos B."/>
            <person name="Baker S."/>
            <person name="Barry K."/>
            <person name="Bills G."/>
            <person name="Bluhm B."/>
            <person name="Cannon C."/>
            <person name="Castanera R."/>
            <person name="Culley D."/>
            <person name="Daum C."/>
            <person name="Ezra D."/>
            <person name="Gonzalez J."/>
            <person name="Henrissat B."/>
            <person name="Kuo A."/>
            <person name="Liang C."/>
            <person name="Lipzen A."/>
            <person name="Lutzoni F."/>
            <person name="Magnuson J."/>
            <person name="Mondo S."/>
            <person name="Nolan M."/>
            <person name="Ohm R."/>
            <person name="Pangilinan J."/>
            <person name="Park H.-J."/>
            <person name="Ramirez L."/>
            <person name="Alfaro M."/>
            <person name="Sun H."/>
            <person name="Tritt A."/>
            <person name="Yoshinaga Y."/>
            <person name="Zwiers L.-H."/>
            <person name="Turgeon B."/>
            <person name="Goodwin S."/>
            <person name="Spatafora J."/>
            <person name="Crous P."/>
            <person name="Grigoriev I."/>
        </authorList>
    </citation>
    <scope>NUCLEOTIDE SEQUENCE</scope>
    <source>
        <strain evidence="7">CBS 116435</strain>
    </source>
</reference>
<comment type="caution">
    <text evidence="7">The sequence shown here is derived from an EMBL/GenBank/DDBJ whole genome shotgun (WGS) entry which is preliminary data.</text>
</comment>
<feature type="domain" description="Phospholipid/glycerol acyltransferase" evidence="6">
    <location>
        <begin position="222"/>
        <end position="349"/>
    </location>
</feature>
<comment type="similarity">
    <text evidence="2">Belongs to the GPAT/DAPAT family.</text>
</comment>
<keyword evidence="3" id="KW-0808">Transferase</keyword>
<dbReference type="SMART" id="SM00563">
    <property type="entry name" value="PlsC"/>
    <property type="match status" value="1"/>
</dbReference>
<keyword evidence="5 7" id="KW-0012">Acyltransferase</keyword>
<dbReference type="GO" id="GO:0008654">
    <property type="term" value="P:phospholipid biosynthetic process"/>
    <property type="evidence" value="ECO:0007669"/>
    <property type="project" value="TreeGrafter"/>
</dbReference>
<dbReference type="InterPro" id="IPR045520">
    <property type="entry name" value="GPAT/DHAPAT_C"/>
</dbReference>
<dbReference type="EMBL" id="MU003789">
    <property type="protein sequence ID" value="KAF2721552.1"/>
    <property type="molecule type" value="Genomic_DNA"/>
</dbReference>
<dbReference type="GO" id="GO:0012505">
    <property type="term" value="C:endomembrane system"/>
    <property type="evidence" value="ECO:0007669"/>
    <property type="project" value="UniProtKB-SubCell"/>
</dbReference>
<evidence type="ECO:0000259" key="6">
    <source>
        <dbReference type="SMART" id="SM00563"/>
    </source>
</evidence>
<dbReference type="PANTHER" id="PTHR12563:SF17">
    <property type="entry name" value="DIHYDROXYACETONE PHOSPHATE ACYLTRANSFERASE"/>
    <property type="match status" value="1"/>
</dbReference>
<dbReference type="SUPFAM" id="SSF69593">
    <property type="entry name" value="Glycerol-3-phosphate (1)-acyltransferase"/>
    <property type="match status" value="1"/>
</dbReference>
<comment type="subcellular location">
    <subcellularLocation>
        <location evidence="1">Endomembrane system</location>
        <topology evidence="1">Peripheral membrane protein</topology>
    </subcellularLocation>
</comment>
<dbReference type="GO" id="GO:0006072">
    <property type="term" value="P:glycerol-3-phosphate metabolic process"/>
    <property type="evidence" value="ECO:0007669"/>
    <property type="project" value="TreeGrafter"/>
</dbReference>
<dbReference type="CDD" id="cd07993">
    <property type="entry name" value="LPLAT_DHAPAT-like"/>
    <property type="match status" value="1"/>
</dbReference>
<evidence type="ECO:0000256" key="4">
    <source>
        <dbReference type="ARBA" id="ARBA00023136"/>
    </source>
</evidence>
<dbReference type="GO" id="GO:0004366">
    <property type="term" value="F:glycerol-3-phosphate O-acyltransferase activity"/>
    <property type="evidence" value="ECO:0007669"/>
    <property type="project" value="TreeGrafter"/>
</dbReference>
<name>A0A9P4QBC9_9PEZI</name>
<dbReference type="GO" id="GO:0031966">
    <property type="term" value="C:mitochondrial membrane"/>
    <property type="evidence" value="ECO:0007669"/>
    <property type="project" value="TreeGrafter"/>
</dbReference>
<dbReference type="InterPro" id="IPR002123">
    <property type="entry name" value="Plipid/glycerol_acylTrfase"/>
</dbReference>
<dbReference type="Proteomes" id="UP000799441">
    <property type="component" value="Unassembled WGS sequence"/>
</dbReference>
<gene>
    <name evidence="7" type="ORF">K431DRAFT_284704</name>
</gene>
<keyword evidence="4" id="KW-0472">Membrane</keyword>
<evidence type="ECO:0000256" key="1">
    <source>
        <dbReference type="ARBA" id="ARBA00004184"/>
    </source>
</evidence>
<accession>A0A9P4QBC9</accession>
<evidence type="ECO:0000313" key="7">
    <source>
        <dbReference type="EMBL" id="KAF2721552.1"/>
    </source>
</evidence>
<dbReference type="GO" id="GO:0019432">
    <property type="term" value="P:triglyceride biosynthetic process"/>
    <property type="evidence" value="ECO:0007669"/>
    <property type="project" value="TreeGrafter"/>
</dbReference>
<dbReference type="AlphaFoldDB" id="A0A9P4QBC9"/>
<sequence length="850" mass="94862">MATIKKKKSRKDDMAQITAPDLALVGNQVSLHPAGVEAAASPTEEAKTTEQSLLAPYARFRQRPIDALQELGLHISGTGWRSYDHIVGRPIFYPGFSENMSAMIMAQDRLQNKITELAQKRVEVELNEGLLGPLGIEGEGEGHKKRRLARRNEIEGELKQVAESWIDSMICKMDSRYFIRGAYYLASQVITRAYHQGIHVSSEEILRLRATAEKAERDRQSIVFLPCHRSHIDYLSLQVICYRLQLALPTVVAGDNLNFPLVGSFLQHAGAMYIRRSFGQDQLYATLVQSYMDTLLQNGHNVECFVEGGRSRTGKLLPPKFGILSFFLESIMSGKVEDAVVCPVSTQYDKVIEVDSYVSELLGQPKPKEDLAGFLSASSVLSLKLGRVDVRFHEPWSLRGFVDELSTRLTTQPSAPDGQLVPPNSSLLKRRILTSLGYKVLSDINAVSVIMPTALVGTVLLTLRGRGVGIHELVRRVDWLSSRVRAQGGRVAHFGTIDTATVVERALEVLGPKLVGRVEGTPEQTFYAVDRFQLSFYRNMTIHLFVSQAVFCAGVYTVVKLGAAGSDGEGVRISWRDLAEYIAFLSQLFRSEFIFPTTPLEENMLNTVKVLEEEKVVRVLRRSEETHSSGVFNVDGIESVELHPEERVSGRENFDFYCFLIWPFVEASWLGAISLFMLVPPRSEGSTVSSFNYPLFQSLAQVLGKTLYHQGDLSYFEAVNKEALKNAFARSEESGIIRVFASPSSNEKGKGGPQLVTLADDWAPQRDDQGKLRPEGRLWEFCERISKGRREGKNRRDGATVRTRVLRLVEIVGKKLVEERREVESAAAAVAVAEVQGGKRRKGTMNRAML</sequence>
<evidence type="ECO:0000256" key="5">
    <source>
        <dbReference type="ARBA" id="ARBA00023315"/>
    </source>
</evidence>
<keyword evidence="8" id="KW-1185">Reference proteome</keyword>
<organism evidence="7 8">
    <name type="scientific">Polychaeton citri CBS 116435</name>
    <dbReference type="NCBI Taxonomy" id="1314669"/>
    <lineage>
        <taxon>Eukaryota</taxon>
        <taxon>Fungi</taxon>
        <taxon>Dikarya</taxon>
        <taxon>Ascomycota</taxon>
        <taxon>Pezizomycotina</taxon>
        <taxon>Dothideomycetes</taxon>
        <taxon>Dothideomycetidae</taxon>
        <taxon>Capnodiales</taxon>
        <taxon>Capnodiaceae</taxon>
        <taxon>Polychaeton</taxon>
    </lineage>
</organism>